<dbReference type="EMBL" id="MCGR01000007">
    <property type="protein sequence ID" value="ORY89033.1"/>
    <property type="molecule type" value="Genomic_DNA"/>
</dbReference>
<keyword evidence="2" id="KW-0732">Signal</keyword>
<dbReference type="Proteomes" id="UP000193467">
    <property type="component" value="Unassembled WGS sequence"/>
</dbReference>
<proteinExistence type="predicted"/>
<name>A0A1Y2G067_9BASI</name>
<feature type="region of interest" description="Disordered" evidence="1">
    <location>
        <begin position="28"/>
        <end position="61"/>
    </location>
</feature>
<sequence length="243" mass="26263">MLLGWLLAFSLAASSSTAFASPVQLPFGSDSQARGGGDDSAESTRESWRDPRPGGGSMLDQATDWGLGEPLNIIISSKSSPDVLRESGFIAYSRSLGLWAECANLHLGDAQYANLGDGKGWEPELFEMRESWWPYVGSCLESVIGGNHFRAWKQNGSEADTGAWFLAASKEVDARGNHKIAHDGYNVGRDLIIQKALEGTRYLGRSWTTTVEWVEGLLPAGSDGINHDIAQDGRVAVLTAIEF</sequence>
<evidence type="ECO:0000256" key="1">
    <source>
        <dbReference type="SAM" id="MobiDB-lite"/>
    </source>
</evidence>
<organism evidence="3 4">
    <name type="scientific">Leucosporidium creatinivorum</name>
    <dbReference type="NCBI Taxonomy" id="106004"/>
    <lineage>
        <taxon>Eukaryota</taxon>
        <taxon>Fungi</taxon>
        <taxon>Dikarya</taxon>
        <taxon>Basidiomycota</taxon>
        <taxon>Pucciniomycotina</taxon>
        <taxon>Microbotryomycetes</taxon>
        <taxon>Leucosporidiales</taxon>
        <taxon>Leucosporidium</taxon>
    </lineage>
</organism>
<feature type="compositionally biased region" description="Basic and acidic residues" evidence="1">
    <location>
        <begin position="42"/>
        <end position="52"/>
    </location>
</feature>
<dbReference type="STRING" id="106004.A0A1Y2G067"/>
<feature type="chain" id="PRO_5012237550" evidence="2">
    <location>
        <begin position="21"/>
        <end position="243"/>
    </location>
</feature>
<accession>A0A1Y2G067</accession>
<feature type="signal peptide" evidence="2">
    <location>
        <begin position="1"/>
        <end position="20"/>
    </location>
</feature>
<dbReference type="InParanoid" id="A0A1Y2G067"/>
<comment type="caution">
    <text evidence="3">The sequence shown here is derived from an EMBL/GenBank/DDBJ whole genome shotgun (WGS) entry which is preliminary data.</text>
</comment>
<dbReference type="OrthoDB" id="2310204at2759"/>
<evidence type="ECO:0000313" key="4">
    <source>
        <dbReference type="Proteomes" id="UP000193467"/>
    </source>
</evidence>
<gene>
    <name evidence="3" type="ORF">BCR35DRAFT_300814</name>
</gene>
<evidence type="ECO:0000256" key="2">
    <source>
        <dbReference type="SAM" id="SignalP"/>
    </source>
</evidence>
<reference evidence="3 4" key="1">
    <citation type="submission" date="2016-07" db="EMBL/GenBank/DDBJ databases">
        <title>Pervasive Adenine N6-methylation of Active Genes in Fungi.</title>
        <authorList>
            <consortium name="DOE Joint Genome Institute"/>
            <person name="Mondo S.J."/>
            <person name="Dannebaum R.O."/>
            <person name="Kuo R.C."/>
            <person name="Labutti K."/>
            <person name="Haridas S."/>
            <person name="Kuo A."/>
            <person name="Salamov A."/>
            <person name="Ahrendt S.R."/>
            <person name="Lipzen A."/>
            <person name="Sullivan W."/>
            <person name="Andreopoulos W.B."/>
            <person name="Clum A."/>
            <person name="Lindquist E."/>
            <person name="Daum C."/>
            <person name="Ramamoorthy G.K."/>
            <person name="Gryganskyi A."/>
            <person name="Culley D."/>
            <person name="Magnuson J.K."/>
            <person name="James T.Y."/>
            <person name="O'Malley M.A."/>
            <person name="Stajich J.E."/>
            <person name="Spatafora J.W."/>
            <person name="Visel A."/>
            <person name="Grigoriev I.V."/>
        </authorList>
    </citation>
    <scope>NUCLEOTIDE SEQUENCE [LARGE SCALE GENOMIC DNA]</scope>
    <source>
        <strain evidence="3 4">62-1032</strain>
    </source>
</reference>
<keyword evidence="4" id="KW-1185">Reference proteome</keyword>
<protein>
    <submittedName>
        <fullName evidence="3">Uncharacterized protein</fullName>
    </submittedName>
</protein>
<dbReference type="AlphaFoldDB" id="A0A1Y2G067"/>
<evidence type="ECO:0000313" key="3">
    <source>
        <dbReference type="EMBL" id="ORY89033.1"/>
    </source>
</evidence>